<gene>
    <name evidence="5" type="ORF">EB796_017927</name>
</gene>
<dbReference type="InterPro" id="IPR040065">
    <property type="entry name" value="LZIC"/>
</dbReference>
<keyword evidence="6" id="KW-1185">Reference proteome</keyword>
<evidence type="ECO:0000256" key="1">
    <source>
        <dbReference type="ARBA" id="ARBA00006505"/>
    </source>
</evidence>
<dbReference type="InterPro" id="IPR036911">
    <property type="entry name" value="ICAT_sf"/>
</dbReference>
<evidence type="ECO:0000313" key="5">
    <source>
        <dbReference type="EMBL" id="KAF6023753.1"/>
    </source>
</evidence>
<dbReference type="SUPFAM" id="SSF81730">
    <property type="entry name" value="beta-catenin-interacting protein ICAT"/>
    <property type="match status" value="1"/>
</dbReference>
<feature type="region of interest" description="Disordered" evidence="3">
    <location>
        <begin position="166"/>
        <end position="186"/>
    </location>
</feature>
<name>A0A7J7JCU3_BUGNE</name>
<feature type="coiled-coil region" evidence="2">
    <location>
        <begin position="6"/>
        <end position="40"/>
    </location>
</feature>
<dbReference type="PANTHER" id="PTHR16505">
    <property type="entry name" value="PROTEIN LZIC"/>
    <property type="match status" value="1"/>
</dbReference>
<reference evidence="5" key="1">
    <citation type="submission" date="2020-06" db="EMBL/GenBank/DDBJ databases">
        <title>Draft genome of Bugula neritina, a colonial animal packing powerful symbionts and potential medicines.</title>
        <authorList>
            <person name="Rayko M."/>
        </authorList>
    </citation>
    <scope>NUCLEOTIDE SEQUENCE [LARGE SCALE GENOMIC DNA]</scope>
    <source>
        <strain evidence="5">Kwan_BN1</strain>
    </source>
</reference>
<dbReference type="Gene3D" id="1.10.10.490">
    <property type="entry name" value="Beta-catenin-interacting ICAT"/>
    <property type="match status" value="1"/>
</dbReference>
<dbReference type="Pfam" id="PF06384">
    <property type="entry name" value="ICAT"/>
    <property type="match status" value="1"/>
</dbReference>
<evidence type="ECO:0000313" key="6">
    <source>
        <dbReference type="Proteomes" id="UP000593567"/>
    </source>
</evidence>
<comment type="similarity">
    <text evidence="1">Belongs to the CTNNBIP1 family.</text>
</comment>
<dbReference type="AlphaFoldDB" id="A0A7J7JCU3"/>
<dbReference type="EMBL" id="VXIV02002667">
    <property type="protein sequence ID" value="KAF6023753.1"/>
    <property type="molecule type" value="Genomic_DNA"/>
</dbReference>
<evidence type="ECO:0000259" key="4">
    <source>
        <dbReference type="Pfam" id="PF06384"/>
    </source>
</evidence>
<comment type="caution">
    <text evidence="5">The sequence shown here is derived from an EMBL/GenBank/DDBJ whole genome shotgun (WGS) entry which is preliminary data.</text>
</comment>
<dbReference type="InterPro" id="IPR009428">
    <property type="entry name" value="ICAT_dom"/>
</dbReference>
<proteinExistence type="inferred from homology"/>
<keyword evidence="2" id="KW-0175">Coiled coil</keyword>
<evidence type="ECO:0000256" key="2">
    <source>
        <dbReference type="SAM" id="Coils"/>
    </source>
</evidence>
<feature type="domain" description="Beta-catenin-interacting ICAT" evidence="4">
    <location>
        <begin position="113"/>
        <end position="182"/>
    </location>
</feature>
<dbReference type="GO" id="GO:0008013">
    <property type="term" value="F:beta-catenin binding"/>
    <property type="evidence" value="ECO:0007669"/>
    <property type="project" value="InterPro"/>
</dbReference>
<dbReference type="OrthoDB" id="10262856at2759"/>
<organism evidence="5 6">
    <name type="scientific">Bugula neritina</name>
    <name type="common">Brown bryozoan</name>
    <name type="synonym">Sertularia neritina</name>
    <dbReference type="NCBI Taxonomy" id="10212"/>
    <lineage>
        <taxon>Eukaryota</taxon>
        <taxon>Metazoa</taxon>
        <taxon>Spiralia</taxon>
        <taxon>Lophotrochozoa</taxon>
        <taxon>Bryozoa</taxon>
        <taxon>Gymnolaemata</taxon>
        <taxon>Cheilostomatida</taxon>
        <taxon>Flustrina</taxon>
        <taxon>Buguloidea</taxon>
        <taxon>Bugulidae</taxon>
        <taxon>Bugula</taxon>
    </lineage>
</organism>
<evidence type="ECO:0000256" key="3">
    <source>
        <dbReference type="SAM" id="MobiDB-lite"/>
    </source>
</evidence>
<sequence>MASRGKSETEKLKKNLEEQLERLVQQLADLEECRDDLEDDEFEETKAETLDQLKEFKASLDKMLGGNLSLVDEFNGMQLAIQAAISEAFKTPEVIKMFAKKQPGQLRQRLAEIQRDEKVGKLSKDVSVYMIVEILTALRKLGEVLTPEEQEYLKQNSSSSLKQFQQVTSDLASSDKVMQMAGGSAT</sequence>
<dbReference type="Proteomes" id="UP000593567">
    <property type="component" value="Unassembled WGS sequence"/>
</dbReference>
<protein>
    <submittedName>
        <fullName evidence="5">LZIC</fullName>
    </submittedName>
</protein>
<accession>A0A7J7JCU3</accession>
<dbReference type="PANTHER" id="PTHR16505:SF8">
    <property type="entry name" value="PROTEIN LZIC"/>
    <property type="match status" value="1"/>
</dbReference>